<reference evidence="3 4" key="1">
    <citation type="submission" date="2017-07" db="EMBL/GenBank/DDBJ databases">
        <title>Draft Genome Sequences of Select Purple Nonsulfur Bacteria.</title>
        <authorList>
            <person name="Lasarre B."/>
            <person name="Mckinlay J.B."/>
        </authorList>
    </citation>
    <scope>NUCLEOTIDE SEQUENCE [LARGE SCALE GENOMIC DNA]</scope>
    <source>
        <strain evidence="3 4">DSM 5909</strain>
    </source>
</reference>
<evidence type="ECO:0000313" key="3">
    <source>
        <dbReference type="EMBL" id="RAI45981.1"/>
    </source>
</evidence>
<keyword evidence="4" id="KW-1185">Reference proteome</keyword>
<dbReference type="Proteomes" id="UP000249130">
    <property type="component" value="Unassembled WGS sequence"/>
</dbReference>
<name>A0A327L5Z9_9BRAD</name>
<dbReference type="EMBL" id="NPEX01000004">
    <property type="protein sequence ID" value="RAI45981.1"/>
    <property type="molecule type" value="Genomic_DNA"/>
</dbReference>
<organism evidence="3 4">
    <name type="scientific">Rhodoplanes roseus</name>
    <dbReference type="NCBI Taxonomy" id="29409"/>
    <lineage>
        <taxon>Bacteria</taxon>
        <taxon>Pseudomonadati</taxon>
        <taxon>Pseudomonadota</taxon>
        <taxon>Alphaproteobacteria</taxon>
        <taxon>Hyphomicrobiales</taxon>
        <taxon>Nitrobacteraceae</taxon>
        <taxon>Rhodoplanes</taxon>
    </lineage>
</organism>
<keyword evidence="1" id="KW-0812">Transmembrane</keyword>
<dbReference type="OrthoDB" id="9798237at2"/>
<sequence length="113" mass="12824">MRALRSSATRRRSSTTLIARVAPITGLIADKAYDANSRRRLLADSGAKAVIASTTSRKQPISYDRIAYRRHNRIARMFSRLKDFRRVATRYDKLARNFLAGAILAATVAWWLN</sequence>
<dbReference type="AlphaFoldDB" id="A0A327L5Z9"/>
<feature type="domain" description="Transposase DDE" evidence="2">
    <location>
        <begin position="28"/>
        <end position="110"/>
    </location>
</feature>
<accession>A0A327L5Z9</accession>
<evidence type="ECO:0000313" key="4">
    <source>
        <dbReference type="Proteomes" id="UP000249130"/>
    </source>
</evidence>
<protein>
    <recommendedName>
        <fullName evidence="2">Transposase DDE domain-containing protein</fullName>
    </recommendedName>
</protein>
<gene>
    <name evidence="3" type="ORF">CH341_01320</name>
</gene>
<feature type="transmembrane region" description="Helical" evidence="1">
    <location>
        <begin position="94"/>
        <end position="112"/>
    </location>
</feature>
<keyword evidence="1" id="KW-1133">Transmembrane helix</keyword>
<evidence type="ECO:0000259" key="2">
    <source>
        <dbReference type="Pfam" id="PF13586"/>
    </source>
</evidence>
<keyword evidence="1" id="KW-0472">Membrane</keyword>
<comment type="caution">
    <text evidence="3">The sequence shown here is derived from an EMBL/GenBank/DDBJ whole genome shotgun (WGS) entry which is preliminary data.</text>
</comment>
<evidence type="ECO:0000256" key="1">
    <source>
        <dbReference type="SAM" id="Phobius"/>
    </source>
</evidence>
<dbReference type="Pfam" id="PF13586">
    <property type="entry name" value="DDE_Tnp_1_2"/>
    <property type="match status" value="1"/>
</dbReference>
<proteinExistence type="predicted"/>
<dbReference type="InterPro" id="IPR025668">
    <property type="entry name" value="Tnp_DDE_dom"/>
</dbReference>